<dbReference type="EMBL" id="HBGE01014853">
    <property type="protein sequence ID" value="CAD9103961.1"/>
    <property type="molecule type" value="Transcribed_RNA"/>
</dbReference>
<protein>
    <recommendedName>
        <fullName evidence="3">Subtilisin</fullName>
    </recommendedName>
</protein>
<organism evidence="2">
    <name type="scientific">Alexandrium catenella</name>
    <name type="common">Red tide dinoflagellate</name>
    <name type="synonym">Gonyaulax catenella</name>
    <dbReference type="NCBI Taxonomy" id="2925"/>
    <lineage>
        <taxon>Eukaryota</taxon>
        <taxon>Sar</taxon>
        <taxon>Alveolata</taxon>
        <taxon>Dinophyceae</taxon>
        <taxon>Gonyaulacales</taxon>
        <taxon>Pyrocystaceae</taxon>
        <taxon>Alexandrium</taxon>
    </lineage>
</organism>
<evidence type="ECO:0000256" key="1">
    <source>
        <dbReference type="SAM" id="SignalP"/>
    </source>
</evidence>
<evidence type="ECO:0000313" key="2">
    <source>
        <dbReference type="EMBL" id="CAD9103961.1"/>
    </source>
</evidence>
<gene>
    <name evidence="2" type="ORF">ACAT0790_LOCUS8783</name>
</gene>
<name>A0A7S1PVR3_ALECA</name>
<keyword evidence="1" id="KW-0732">Signal</keyword>
<feature type="chain" id="PRO_5031459746" description="Subtilisin" evidence="1">
    <location>
        <begin position="21"/>
        <end position="259"/>
    </location>
</feature>
<sequence>MARTMVRFSLAAAAVSTVAASVDELALLQSGATVGRADACKCLSWKDVYANHGVECGQGPELTFAGGYRAKPMVGEEFCTKWYERISGNFCTQLHFGEQRDEQWCYVSSECQAATVGGTVGDVKWKLCKPDADTMLGQMSPQQLHEIAVTENKDPGLVFKMAYPVVKKDNEVQNWPGAKACLKRPNGRKCETIKAAQDFGKPLIFDSKDGHPPFGAIIGRKAYESHFTPWFYQTFLDQTTLWKSPFKMNEYTCVHGCSR</sequence>
<proteinExistence type="predicted"/>
<evidence type="ECO:0008006" key="3">
    <source>
        <dbReference type="Google" id="ProtNLM"/>
    </source>
</evidence>
<dbReference type="AlphaFoldDB" id="A0A7S1PVR3"/>
<accession>A0A7S1PVR3</accession>
<feature type="signal peptide" evidence="1">
    <location>
        <begin position="1"/>
        <end position="20"/>
    </location>
</feature>
<reference evidence="2" key="1">
    <citation type="submission" date="2021-01" db="EMBL/GenBank/DDBJ databases">
        <authorList>
            <person name="Corre E."/>
            <person name="Pelletier E."/>
            <person name="Niang G."/>
            <person name="Scheremetjew M."/>
            <person name="Finn R."/>
            <person name="Kale V."/>
            <person name="Holt S."/>
            <person name="Cochrane G."/>
            <person name="Meng A."/>
            <person name="Brown T."/>
            <person name="Cohen L."/>
        </authorList>
    </citation>
    <scope>NUCLEOTIDE SEQUENCE</scope>
    <source>
        <strain evidence="2">OF101</strain>
    </source>
</reference>